<evidence type="ECO:0000313" key="8">
    <source>
        <dbReference type="EMBL" id="KAE8544039.1"/>
    </source>
</evidence>
<evidence type="ECO:0000313" key="9">
    <source>
        <dbReference type="EMBL" id="RBP76822.1"/>
    </source>
</evidence>
<keyword evidence="4 6" id="KW-1133">Transmembrane helix</keyword>
<evidence type="ECO:0000313" key="12">
    <source>
        <dbReference type="Proteomes" id="UP000253065"/>
    </source>
</evidence>
<reference evidence="8 14" key="3">
    <citation type="submission" date="2019-10" db="EMBL/GenBank/DDBJ databases">
        <title>Draft genome sequence of Marinobacter hydrocarbonoclasticus NCT7M from the microbiome of the marine copepod.</title>
        <authorList>
            <person name="Nuttall R."/>
            <person name="Sharma G."/>
            <person name="Moisander P."/>
        </authorList>
    </citation>
    <scope>NUCLEOTIDE SEQUENCE [LARGE SCALE GENOMIC DNA]</scope>
    <source>
        <strain evidence="8 14">NCT7M</strain>
    </source>
</reference>
<name>A0A368V952_MARNT</name>
<evidence type="ECO:0000256" key="5">
    <source>
        <dbReference type="ARBA" id="ARBA00023136"/>
    </source>
</evidence>
<evidence type="ECO:0000256" key="3">
    <source>
        <dbReference type="ARBA" id="ARBA00022692"/>
    </source>
</evidence>
<dbReference type="Pfam" id="PF01594">
    <property type="entry name" value="AI-2E_transport"/>
    <property type="match status" value="1"/>
</dbReference>
<evidence type="ECO:0000313" key="10">
    <source>
        <dbReference type="EMBL" id="RCW37669.1"/>
    </source>
</evidence>
<dbReference type="InterPro" id="IPR002549">
    <property type="entry name" value="AI-2E-like"/>
</dbReference>
<evidence type="ECO:0000256" key="4">
    <source>
        <dbReference type="ARBA" id="ARBA00022989"/>
    </source>
</evidence>
<dbReference type="EMBL" id="QPJB01000001">
    <property type="protein sequence ID" value="RCW37669.1"/>
    <property type="molecule type" value="Genomic_DNA"/>
</dbReference>
<dbReference type="EMBL" id="WBMP01000023">
    <property type="protein sequence ID" value="KAE8544039.1"/>
    <property type="molecule type" value="Genomic_DNA"/>
</dbReference>
<dbReference type="EMBL" id="DLYI01000030">
    <property type="protein sequence ID" value="HAC26720.1"/>
    <property type="molecule type" value="Genomic_DNA"/>
</dbReference>
<dbReference type="GO" id="GO:0016020">
    <property type="term" value="C:membrane"/>
    <property type="evidence" value="ECO:0007669"/>
    <property type="project" value="UniProtKB-SubCell"/>
</dbReference>
<evidence type="ECO:0000256" key="2">
    <source>
        <dbReference type="ARBA" id="ARBA00009773"/>
    </source>
</evidence>
<reference evidence="7 13" key="1">
    <citation type="journal article" date="2018" name="Nat. Biotechnol.">
        <title>A standardized bacterial taxonomy based on genome phylogeny substantially revises the tree of life.</title>
        <authorList>
            <person name="Parks D.H."/>
            <person name="Chuvochina M."/>
            <person name="Waite D.W."/>
            <person name="Rinke C."/>
            <person name="Skarshewski A."/>
            <person name="Chaumeil P.A."/>
            <person name="Hugenholtz P."/>
        </authorList>
    </citation>
    <scope>NUCLEOTIDE SEQUENCE [LARGE SCALE GENOMIC DNA]</scope>
    <source>
        <strain evidence="7">UBA9049</strain>
    </source>
</reference>
<dbReference type="Proteomes" id="UP000253065">
    <property type="component" value="Unassembled WGS sequence"/>
</dbReference>
<dbReference type="PANTHER" id="PTHR21716:SF16">
    <property type="entry name" value="BLL1467 PROTEIN"/>
    <property type="match status" value="1"/>
</dbReference>
<dbReference type="Proteomes" id="UP000261325">
    <property type="component" value="Unassembled WGS sequence"/>
</dbReference>
<keyword evidence="3 6" id="KW-0812">Transmembrane</keyword>
<feature type="transmembrane region" description="Helical" evidence="6">
    <location>
        <begin position="44"/>
        <end position="62"/>
    </location>
</feature>
<proteinExistence type="inferred from homology"/>
<dbReference type="Proteomes" id="UP000469950">
    <property type="component" value="Unassembled WGS sequence"/>
</dbReference>
<dbReference type="EMBL" id="QNSA01000001">
    <property type="protein sequence ID" value="RBP76822.1"/>
    <property type="molecule type" value="Genomic_DNA"/>
</dbReference>
<comment type="caution">
    <text evidence="10">The sequence shown here is derived from an EMBL/GenBank/DDBJ whole genome shotgun (WGS) entry which is preliminary data.</text>
</comment>
<feature type="transmembrane region" description="Helical" evidence="6">
    <location>
        <begin position="283"/>
        <end position="305"/>
    </location>
</feature>
<feature type="transmembrane region" description="Helical" evidence="6">
    <location>
        <begin position="20"/>
        <end position="38"/>
    </location>
</feature>
<keyword evidence="12" id="KW-1185">Reference proteome</keyword>
<comment type="similarity">
    <text evidence="2">Belongs to the autoinducer-2 exporter (AI-2E) (TC 2.A.86) family.</text>
</comment>
<evidence type="ECO:0000313" key="11">
    <source>
        <dbReference type="Proteomes" id="UP000252795"/>
    </source>
</evidence>
<feature type="transmembrane region" description="Helical" evidence="6">
    <location>
        <begin position="171"/>
        <end position="192"/>
    </location>
</feature>
<gene>
    <name evidence="7" type="ORF">DCF82_02675</name>
    <name evidence="10" type="ORF">DET51_1015</name>
    <name evidence="9" type="ORF">DET64_1015</name>
    <name evidence="8" type="ORF">F6453_3653</name>
</gene>
<dbReference type="Proteomes" id="UP000252795">
    <property type="component" value="Unassembled WGS sequence"/>
</dbReference>
<dbReference type="PANTHER" id="PTHR21716">
    <property type="entry name" value="TRANSMEMBRANE PROTEIN"/>
    <property type="match status" value="1"/>
</dbReference>
<dbReference type="GO" id="GO:0055085">
    <property type="term" value="P:transmembrane transport"/>
    <property type="evidence" value="ECO:0007669"/>
    <property type="project" value="TreeGrafter"/>
</dbReference>
<dbReference type="RefSeq" id="WP_113878794.1">
    <property type="nucleotide sequence ID" value="NZ_CAXQGM010000001.1"/>
</dbReference>
<evidence type="ECO:0000313" key="13">
    <source>
        <dbReference type="Proteomes" id="UP000261325"/>
    </source>
</evidence>
<organism evidence="10 11">
    <name type="scientific">Marinobacter nauticus</name>
    <name type="common">Marinobacter hydrocarbonoclasticus</name>
    <name type="synonym">Marinobacter aquaeolei</name>
    <dbReference type="NCBI Taxonomy" id="2743"/>
    <lineage>
        <taxon>Bacteria</taxon>
        <taxon>Pseudomonadati</taxon>
        <taxon>Pseudomonadota</taxon>
        <taxon>Gammaproteobacteria</taxon>
        <taxon>Pseudomonadales</taxon>
        <taxon>Marinobacteraceae</taxon>
        <taxon>Marinobacter</taxon>
    </lineage>
</organism>
<keyword evidence="5 6" id="KW-0472">Membrane</keyword>
<protein>
    <submittedName>
        <fullName evidence="7">AI-2E family transporter</fullName>
    </submittedName>
    <submittedName>
        <fullName evidence="9 10">PurR-regulated permease PerM</fullName>
    </submittedName>
</protein>
<accession>A0A368V952</accession>
<feature type="transmembrane region" description="Helical" evidence="6">
    <location>
        <begin position="325"/>
        <end position="351"/>
    </location>
</feature>
<evidence type="ECO:0000256" key="1">
    <source>
        <dbReference type="ARBA" id="ARBA00004141"/>
    </source>
</evidence>
<comment type="subcellular location">
    <subcellularLocation>
        <location evidence="1">Membrane</location>
        <topology evidence="1">Multi-pass membrane protein</topology>
    </subcellularLocation>
</comment>
<feature type="transmembrane region" description="Helical" evidence="6">
    <location>
        <begin position="74"/>
        <end position="96"/>
    </location>
</feature>
<evidence type="ECO:0000313" key="14">
    <source>
        <dbReference type="Proteomes" id="UP000469950"/>
    </source>
</evidence>
<feature type="transmembrane region" description="Helical" evidence="6">
    <location>
        <begin position="218"/>
        <end position="244"/>
    </location>
</feature>
<evidence type="ECO:0000313" key="7">
    <source>
        <dbReference type="EMBL" id="HAC26720.1"/>
    </source>
</evidence>
<dbReference type="AlphaFoldDB" id="A0A368V952"/>
<feature type="transmembrane region" description="Helical" evidence="6">
    <location>
        <begin position="250"/>
        <end position="276"/>
    </location>
</feature>
<evidence type="ECO:0000256" key="6">
    <source>
        <dbReference type="SAM" id="Phobius"/>
    </source>
</evidence>
<reference evidence="10 11" key="2">
    <citation type="submission" date="2018-07" db="EMBL/GenBank/DDBJ databases">
        <title>Freshwater and sediment microbial communities from various areas in North America, analyzing microbe dynamics in response to fracking.</title>
        <authorList>
            <person name="Lamendella R."/>
        </authorList>
    </citation>
    <scope>NUCLEOTIDE SEQUENCE [LARGE SCALE GENOMIC DNA]</scope>
    <source>
        <strain evidence="10 11">114E</strain>
        <strain evidence="9 12">114E_o</strain>
    </source>
</reference>
<sequence length="366" mass="40174">MDDQKTESPQSNGTGSRSFADLSTPIYGLFILGILYTLYIAHQIVLPIILAVLTSLLLAPLVKKAYLRWRIPRVVSALVLVLAVLAGILGLGAAVATPALEWAQKAPEGLSRLLVGESEIMRQIDKVSQSAEQVEKSVEELSKDQGTKPTTVVLQTDSWRSQLMSKARNGIAGLALALALTYFLLVSGDRLIRNFVKQLPRSQRKTVLRITHDSQHQIAQYLAVLGLSNTSVGVLTGLICWAIGLPDPAVWGLIAGLARFIPYLGNMLTITLLAIVSAISLDVLWMMVLAPISFIVLTTIVGFFLEPWIHGFRMAINPVIIFVSIFFWGWLWGPVGVLLAVPLMTVIQVVLKQIPRLRPVYRVIAR</sequence>